<feature type="domain" description="FAT" evidence="17">
    <location>
        <begin position="1295"/>
        <end position="1875"/>
    </location>
</feature>
<evidence type="ECO:0000256" key="9">
    <source>
        <dbReference type="ARBA" id="ARBA00022777"/>
    </source>
</evidence>
<evidence type="ECO:0000256" key="3">
    <source>
        <dbReference type="ARBA" id="ARBA00022473"/>
    </source>
</evidence>
<keyword evidence="7" id="KW-0677">Repeat</keyword>
<dbReference type="Pfam" id="PF08771">
    <property type="entry name" value="FRB_dom"/>
    <property type="match status" value="1"/>
</dbReference>
<dbReference type="InterPro" id="IPR018936">
    <property type="entry name" value="PI3/4_kinase_CS"/>
</dbReference>
<dbReference type="GO" id="GO:0031931">
    <property type="term" value="C:TORC1 complex"/>
    <property type="evidence" value="ECO:0007669"/>
    <property type="project" value="TreeGrafter"/>
</dbReference>
<dbReference type="SUPFAM" id="SSF47212">
    <property type="entry name" value="FKBP12-rapamycin-binding domain of FKBP-rapamycin-associated protein (FRAP)"/>
    <property type="match status" value="1"/>
</dbReference>
<protein>
    <recommendedName>
        <fullName evidence="13 14">Serine/threonine-protein kinase TOR</fullName>
        <ecNumber evidence="2 14">2.7.11.1</ecNumber>
    </recommendedName>
</protein>
<dbReference type="InterPro" id="IPR014009">
    <property type="entry name" value="PIK_FAT"/>
</dbReference>
<dbReference type="GO" id="GO:0044877">
    <property type="term" value="F:protein-containing complex binding"/>
    <property type="evidence" value="ECO:0007669"/>
    <property type="project" value="InterPro"/>
</dbReference>
<dbReference type="PROSITE" id="PS00916">
    <property type="entry name" value="PI3_4_KINASE_2"/>
    <property type="match status" value="1"/>
</dbReference>
<dbReference type="InterPro" id="IPR026683">
    <property type="entry name" value="TOR_cat"/>
</dbReference>
<dbReference type="Pfam" id="PF02259">
    <property type="entry name" value="FAT"/>
    <property type="match status" value="1"/>
</dbReference>
<evidence type="ECO:0000313" key="20">
    <source>
        <dbReference type="Proteomes" id="UP001386955"/>
    </source>
</evidence>
<organism evidence="19 20">
    <name type="scientific">Psophocarpus tetragonolobus</name>
    <name type="common">Winged bean</name>
    <name type="synonym">Dolichos tetragonolobus</name>
    <dbReference type="NCBI Taxonomy" id="3891"/>
    <lineage>
        <taxon>Eukaryota</taxon>
        <taxon>Viridiplantae</taxon>
        <taxon>Streptophyta</taxon>
        <taxon>Embryophyta</taxon>
        <taxon>Tracheophyta</taxon>
        <taxon>Spermatophyta</taxon>
        <taxon>Magnoliopsida</taxon>
        <taxon>eudicotyledons</taxon>
        <taxon>Gunneridae</taxon>
        <taxon>Pentapetalae</taxon>
        <taxon>rosids</taxon>
        <taxon>fabids</taxon>
        <taxon>Fabales</taxon>
        <taxon>Fabaceae</taxon>
        <taxon>Papilionoideae</taxon>
        <taxon>50 kb inversion clade</taxon>
        <taxon>NPAAA clade</taxon>
        <taxon>indigoferoid/millettioid clade</taxon>
        <taxon>Phaseoleae</taxon>
        <taxon>Psophocarpus</taxon>
    </lineage>
</organism>
<evidence type="ECO:0000256" key="5">
    <source>
        <dbReference type="ARBA" id="ARBA00022604"/>
    </source>
</evidence>
<dbReference type="FunFam" id="1.10.1070.11:FF:000017">
    <property type="entry name" value="Serine/threonine-protein kinase TOR"/>
    <property type="match status" value="1"/>
</dbReference>
<dbReference type="Gene3D" id="3.30.1010.10">
    <property type="entry name" value="Phosphatidylinositol 3-kinase Catalytic Subunit, Chain A, domain 4"/>
    <property type="match status" value="1"/>
</dbReference>
<keyword evidence="8 14" id="KW-0547">Nucleotide-binding</keyword>
<comment type="catalytic activity">
    <reaction evidence="11 14">
        <text>L-threonyl-[protein] + ATP = O-phospho-L-threonyl-[protein] + ADP + H(+)</text>
        <dbReference type="Rhea" id="RHEA:46608"/>
        <dbReference type="Rhea" id="RHEA-COMP:11060"/>
        <dbReference type="Rhea" id="RHEA-COMP:11605"/>
        <dbReference type="ChEBI" id="CHEBI:15378"/>
        <dbReference type="ChEBI" id="CHEBI:30013"/>
        <dbReference type="ChEBI" id="CHEBI:30616"/>
        <dbReference type="ChEBI" id="CHEBI:61977"/>
        <dbReference type="ChEBI" id="CHEBI:456216"/>
        <dbReference type="EC" id="2.7.11.1"/>
    </reaction>
</comment>
<dbReference type="Gene3D" id="1.25.40.10">
    <property type="entry name" value="Tetratricopeptide repeat domain"/>
    <property type="match status" value="1"/>
</dbReference>
<dbReference type="FunFam" id="1.25.10.10:FF:000265">
    <property type="entry name" value="Serine/threonine-protein kinase TOR"/>
    <property type="match status" value="1"/>
</dbReference>
<feature type="region of interest" description="Disordered" evidence="15">
    <location>
        <begin position="802"/>
        <end position="826"/>
    </location>
</feature>
<dbReference type="GO" id="GO:0031929">
    <property type="term" value="P:TOR signaling"/>
    <property type="evidence" value="ECO:0007669"/>
    <property type="project" value="TreeGrafter"/>
</dbReference>
<dbReference type="Pfam" id="PF23593">
    <property type="entry name" value="HEAT_ATR"/>
    <property type="match status" value="1"/>
</dbReference>
<dbReference type="InterPro" id="IPR036738">
    <property type="entry name" value="FRB_sf"/>
</dbReference>
<dbReference type="PROSITE" id="PS50290">
    <property type="entry name" value="PI3_4_KINASE_3"/>
    <property type="match status" value="1"/>
</dbReference>
<dbReference type="Gene3D" id="1.20.120.150">
    <property type="entry name" value="FKBP12-rapamycin binding domain"/>
    <property type="match status" value="1"/>
</dbReference>
<keyword evidence="20" id="KW-1185">Reference proteome</keyword>
<dbReference type="InterPro" id="IPR057564">
    <property type="entry name" value="HEAT_ATR"/>
</dbReference>
<keyword evidence="4 14" id="KW-0723">Serine/threonine-protein kinase</keyword>
<dbReference type="Pfam" id="PF02260">
    <property type="entry name" value="FATC"/>
    <property type="match status" value="1"/>
</dbReference>
<dbReference type="InterPro" id="IPR000403">
    <property type="entry name" value="PI3/4_kinase_cat_dom"/>
</dbReference>
<evidence type="ECO:0000256" key="14">
    <source>
        <dbReference type="RuleBase" id="RU364109"/>
    </source>
</evidence>
<dbReference type="Proteomes" id="UP001386955">
    <property type="component" value="Unassembled WGS sequence"/>
</dbReference>
<keyword evidence="5" id="KW-0341">Growth regulation</keyword>
<dbReference type="InterPro" id="IPR050517">
    <property type="entry name" value="DDR_Repair_Kinase"/>
</dbReference>
<evidence type="ECO:0000259" key="18">
    <source>
        <dbReference type="PROSITE" id="PS51190"/>
    </source>
</evidence>
<comment type="caution">
    <text evidence="19">The sequence shown here is derived from an EMBL/GenBank/DDBJ whole genome shotgun (WGS) entry which is preliminary data.</text>
</comment>
<dbReference type="FunFam" id="1.25.10.10:FF:000802">
    <property type="entry name" value="Serine/threonine-protein kinase TOR"/>
    <property type="match status" value="1"/>
</dbReference>
<evidence type="ECO:0000259" key="17">
    <source>
        <dbReference type="PROSITE" id="PS51189"/>
    </source>
</evidence>
<evidence type="ECO:0000256" key="10">
    <source>
        <dbReference type="ARBA" id="ARBA00022840"/>
    </source>
</evidence>
<sequence>MATASQSHRYIGPPPVGPGPGDALNRILADLCTRGNPKEGASLALKKHLEEEARDISGEAFSRFMDQLYDRISNLLESSDVAENLGALRAIDELIDVALGENASKVSRFSSYMRIVFDTKRDPEVLVLASRVLGHLARAGGAMTADEVERQVKIALDWLRGNRVEYRRFAAVLILKEMAENASTVFNVHVPEFVDAIWVALRDPALPVRERAVEALRACLRVIEKRETRWRVQWYYRMFEATQDGLGKNAPVHSIHGSLLAVGELLRNTGEFMMSRYREVAEIVLRYLEHRDRLVRLSITSLLPRIAHFLRDRFVTNYLTICMDHILSVLRTPQDRDSGFIALGEMAGALDGELIDYLPTITTHLREAIAPRRIKPSLEALACVGSIAKAMGLAMEPHVRGLLDIMFSTGLSTVLVVALEQISTSIPSLLPTIQDRLLDSISMVLSKSHYHLGRPAQSMGRGTITNVPQQVSELNGSALIQLALQTLARFNFKGHELLEFARESVVVYLDDEDGATRKDAALCCCRLIASSFSSMACAHFGSSRLTRSGGKRRRLVEELVEKLLISAVADADVTVRHSIFTSLHGDRGFDEYLAQADNLSAVFAALNDEDFDVREYAISVAGRLSEKNPAYVLPALRRHLIQLLTYLEQSADSKCKEESAKLIGCLIRNCERLILPYIAPIHKALVARLIDVNANTGTISGVLVTVGDLARVGGFAMRQYIPELMPLIVEALLDGAAVSKREVAVATLGQVVQSTGYVITPYNEYPQLLGLLLKLLNGELVWSTRREVLKVLGIMGALDPHLHKRNQKTSPGPHGDVTRPASDSSQQIQSMDEFPMDLWPSFASSDDYYSTVAINSLMRILRDPSLASYHLKVVGSLMFIFKSMGLGCVPYLPKVLPDLFHTVRTCEDNLKDFITWKLGTLVSIVRQHVRKYLQDLLSLISEFWSAFTLPAQARPALGYPVLHLVEQLCLALNDEFRTYLPVILPGCIQVLSDAERCNDYTYVLDILHTLEVFGGTLDEHMHLLLPALIRLFKVDASVDIRRAAIKTLTSLIPRVQVTGHISSLVHHLKLVLDGKNDELRKDAVDALCCLAHALGEDFTIFIPSIHKLLQKYRLRHKEFEEIEGRLQRREPLILGITASQRLNRRLPVEVISDPLDDVEIDPYEDGSDAHKLRGHQVNDGRLRTAGEASQRSTKEDWAEWMRHFSIQLLKESPSPALRTCARLAQLQPFVGRELFAAGFVSCWAQLNETSQKQLVRNLEMAFSSPNIPPEILATLLNLAEFMEHDEKPLPIDIRLLGALAEKCRAFAKALHYKEMEFEGARSKKMDANPVAVVEALIHINNQLHQHEAAVGILTYAQQHLDFQLKESWYEKLQRWDDALKAYTVKASQATSPHLVLDATLGKMRCLAALAQWDELNILCKEFWTPAEPAARLEMASMAASAAWNMGEWDQMAEYVSRLDDGDETKLRGLGNSASSSDGSSSGTFFRAVLLVRRGKYDEAREYVERARKCLATELAALVLESYERAYSNMVRVQQLSELEEVIDYRTLPIGDRVAEERRALIRNMWTQRIQGAKSNVEVWQTLLAVRALVLPPVEDVETWLKFASLCRKSGRISQAKSTLVKLLQYDPEKSPENVRYHGPPQVMLAYLKYQWSLGEDSKRREAFIRLQNLAMELSSAPSIQAITPSSFTNGLNPSVPLLARVYLNLGSWQWSLSPGLVDESIKDILNAFTKATQYANKWAKAWHKWALFNTAVMSHYTLRGFPDVAAQFVAAAVTGYFHSIACAANSKGVDDSLQDILRLLTLWFNHGATAEVQMALKKGFSLVNINTWLVVLPQIIARIHSNNHAVRELIQSLLVRIGQNHPQALMYPLLVACKSISNLRKAAAQEVVDKVRQHSGVLVDQAQLVSKELIRVAILWHELWHEALEEASRLYFGEHNIEGMLKVLEPLHEMLEEGAMKNNVTIKERIFIEAYRQELLEAYECCMNYKRTGKDAELTQAWDIYYHVFRKIDKQLQSLTTLDLESVSPELLECRNLELAVPGTYRADAPVVTIASFARQLVVITSKQRPRKLTIHGSDGDDYAFLLKGHEDLRQDERVMQLFGLVNTLLENSPKTAEKDLSIQRYAVIPLSPNSGLIEWVPNCDTLHHLIREYRDARKITLNQEHKYMLSFAPDYDHLPLIAKVEVFEHALHNTEGNDLARVLWLKSRTSEIWLERRTNYTRSLAVMSMVGYLLGLGDRHPSNLMLHRFSGKILHIDFGDCFEASMNREKFPEKVPFRLTRMLVKAMEVSGIEGNFRSTCENVMQVLRTNKDSVMAMMEAFVHDPLINWRLFNFNEVPQMSMLTSNHVPPVVNTEESAPNRELPHPQRGARERELLQAVNQLGDANEVLNERAVVVMARMSNKLTGRDFSTCSSVSNNSLQHAVDHSSLISGDTREVDHALSVKLQVQKLIIQASSHENLCQNYVGWCPFW</sequence>
<dbReference type="InterPro" id="IPR003152">
    <property type="entry name" value="FATC_dom"/>
</dbReference>
<dbReference type="FunFam" id="1.20.120.150:FF:000001">
    <property type="entry name" value="Serine/threonine-protein kinase TOR"/>
    <property type="match status" value="1"/>
</dbReference>
<dbReference type="SUPFAM" id="SSF48371">
    <property type="entry name" value="ARM repeat"/>
    <property type="match status" value="2"/>
</dbReference>
<dbReference type="GO" id="GO:0031932">
    <property type="term" value="C:TORC2 complex"/>
    <property type="evidence" value="ECO:0007669"/>
    <property type="project" value="TreeGrafter"/>
</dbReference>
<keyword evidence="9 14" id="KW-0418">Kinase</keyword>
<evidence type="ECO:0000256" key="4">
    <source>
        <dbReference type="ARBA" id="ARBA00022527"/>
    </source>
</evidence>
<comment type="similarity">
    <text evidence="1 14">Belongs to the PI3/PI4-kinase family.</text>
</comment>
<dbReference type="GO" id="GO:0005524">
    <property type="term" value="F:ATP binding"/>
    <property type="evidence" value="ECO:0007669"/>
    <property type="project" value="UniProtKB-KW"/>
</dbReference>
<comment type="catalytic activity">
    <reaction evidence="12">
        <text>L-seryl-[protein] + ATP = O-phospho-L-seryl-[protein] + ADP + H(+)</text>
        <dbReference type="Rhea" id="RHEA:17989"/>
        <dbReference type="Rhea" id="RHEA-COMP:9863"/>
        <dbReference type="Rhea" id="RHEA-COMP:11604"/>
        <dbReference type="ChEBI" id="CHEBI:15378"/>
        <dbReference type="ChEBI" id="CHEBI:29999"/>
        <dbReference type="ChEBI" id="CHEBI:30616"/>
        <dbReference type="ChEBI" id="CHEBI:83421"/>
        <dbReference type="ChEBI" id="CHEBI:456216"/>
        <dbReference type="EC" id="2.7.11.1"/>
    </reaction>
</comment>
<dbReference type="Gene3D" id="1.25.10.10">
    <property type="entry name" value="Leucine-rich Repeat Variant"/>
    <property type="match status" value="6"/>
</dbReference>
<dbReference type="SMART" id="SM01345">
    <property type="entry name" value="Rapamycin_bind"/>
    <property type="match status" value="1"/>
</dbReference>
<dbReference type="PANTHER" id="PTHR11139">
    <property type="entry name" value="ATAXIA TELANGIECTASIA MUTATED ATM -RELATED"/>
    <property type="match status" value="1"/>
</dbReference>
<dbReference type="GO" id="GO:0005737">
    <property type="term" value="C:cytoplasm"/>
    <property type="evidence" value="ECO:0007669"/>
    <property type="project" value="TreeGrafter"/>
</dbReference>
<dbReference type="InterPro" id="IPR016024">
    <property type="entry name" value="ARM-type_fold"/>
</dbReference>
<keyword evidence="3" id="KW-0217">Developmental protein</keyword>
<dbReference type="PROSITE" id="PS00915">
    <property type="entry name" value="PI3_4_KINASE_1"/>
    <property type="match status" value="1"/>
</dbReference>
<dbReference type="FunFam" id="1.25.10.10:FF:000288">
    <property type="entry name" value="Serine/threonine-protein kinase TOR"/>
    <property type="match status" value="1"/>
</dbReference>
<dbReference type="GO" id="GO:0080090">
    <property type="term" value="P:regulation of primary metabolic process"/>
    <property type="evidence" value="ECO:0007669"/>
    <property type="project" value="UniProtKB-ARBA"/>
</dbReference>
<dbReference type="InterPro" id="IPR003151">
    <property type="entry name" value="PIK-rel_kinase_FAT"/>
</dbReference>
<keyword evidence="6 14" id="KW-0808">Transferase</keyword>
<dbReference type="InterPro" id="IPR009076">
    <property type="entry name" value="FRB_dom"/>
</dbReference>
<evidence type="ECO:0000256" key="7">
    <source>
        <dbReference type="ARBA" id="ARBA00022737"/>
    </source>
</evidence>
<dbReference type="InterPro" id="IPR011009">
    <property type="entry name" value="Kinase-like_dom_sf"/>
</dbReference>
<dbReference type="PROSITE" id="PS51189">
    <property type="entry name" value="FAT"/>
    <property type="match status" value="1"/>
</dbReference>
<dbReference type="FunFam" id="3.30.1010.10:FF:000006">
    <property type="entry name" value="Serine/threonine-protein kinase TOR"/>
    <property type="match status" value="1"/>
</dbReference>
<evidence type="ECO:0000256" key="1">
    <source>
        <dbReference type="ARBA" id="ARBA00011031"/>
    </source>
</evidence>
<dbReference type="Pfam" id="PF00454">
    <property type="entry name" value="PI3_PI4_kinase"/>
    <property type="match status" value="1"/>
</dbReference>
<proteinExistence type="inferred from homology"/>
<keyword evidence="10 14" id="KW-0067">ATP-binding</keyword>
<dbReference type="SMART" id="SM00146">
    <property type="entry name" value="PI3Kc"/>
    <property type="match status" value="1"/>
</dbReference>
<feature type="domain" description="PI3K/PI4K catalytic" evidence="16">
    <location>
        <begin position="2053"/>
        <end position="2370"/>
    </location>
</feature>
<dbReference type="GO" id="GO:0004674">
    <property type="term" value="F:protein serine/threonine kinase activity"/>
    <property type="evidence" value="ECO:0007669"/>
    <property type="project" value="UniProtKB-KW"/>
</dbReference>
<dbReference type="InterPro" id="IPR036940">
    <property type="entry name" value="PI3/4_kinase_cat_sf"/>
</dbReference>
<evidence type="ECO:0000259" key="16">
    <source>
        <dbReference type="PROSITE" id="PS50290"/>
    </source>
</evidence>
<dbReference type="InterPro" id="IPR011989">
    <property type="entry name" value="ARM-like"/>
</dbReference>
<dbReference type="Gene3D" id="1.10.1070.11">
    <property type="entry name" value="Phosphatidylinositol 3-/4-kinase, catalytic domain"/>
    <property type="match status" value="1"/>
</dbReference>
<dbReference type="FunFam" id="1.25.10.10:FF:000474">
    <property type="entry name" value="Serine/threonine-protein kinase TOR"/>
    <property type="match status" value="1"/>
</dbReference>
<dbReference type="CDD" id="cd05169">
    <property type="entry name" value="PIKKc_TOR"/>
    <property type="match status" value="1"/>
</dbReference>
<dbReference type="InterPro" id="IPR011990">
    <property type="entry name" value="TPR-like_helical_dom_sf"/>
</dbReference>
<gene>
    <name evidence="19" type="ORF">VNO78_07465</name>
</gene>
<dbReference type="InterPro" id="IPR024585">
    <property type="entry name" value="mTOR_dom"/>
</dbReference>
<dbReference type="EC" id="2.7.11.1" evidence="2 14"/>
<evidence type="ECO:0000256" key="8">
    <source>
        <dbReference type="ARBA" id="ARBA00022741"/>
    </source>
</evidence>
<dbReference type="SMART" id="SM01343">
    <property type="entry name" value="FATC"/>
    <property type="match status" value="1"/>
</dbReference>
<dbReference type="PROSITE" id="PS51190">
    <property type="entry name" value="FATC"/>
    <property type="match status" value="1"/>
</dbReference>
<feature type="domain" description="FATC" evidence="18">
    <location>
        <begin position="2436"/>
        <end position="2468"/>
    </location>
</feature>
<evidence type="ECO:0000256" key="6">
    <source>
        <dbReference type="ARBA" id="ARBA00022679"/>
    </source>
</evidence>
<dbReference type="GO" id="GO:0016242">
    <property type="term" value="P:negative regulation of macroautophagy"/>
    <property type="evidence" value="ECO:0007669"/>
    <property type="project" value="TreeGrafter"/>
</dbReference>
<name>A0AAN9SUA3_PSOTE</name>
<evidence type="ECO:0000256" key="15">
    <source>
        <dbReference type="SAM" id="MobiDB-lite"/>
    </source>
</evidence>
<dbReference type="SMART" id="SM01346">
    <property type="entry name" value="DUF3385"/>
    <property type="match status" value="1"/>
</dbReference>
<dbReference type="SUPFAM" id="SSF56112">
    <property type="entry name" value="Protein kinase-like (PK-like)"/>
    <property type="match status" value="1"/>
</dbReference>
<evidence type="ECO:0000256" key="12">
    <source>
        <dbReference type="ARBA" id="ARBA00048679"/>
    </source>
</evidence>
<evidence type="ECO:0000313" key="19">
    <source>
        <dbReference type="EMBL" id="KAK7405855.1"/>
    </source>
</evidence>
<evidence type="ECO:0000256" key="13">
    <source>
        <dbReference type="ARBA" id="ARBA00069838"/>
    </source>
</evidence>
<dbReference type="EMBL" id="JAYMYS010000002">
    <property type="protein sequence ID" value="KAK7405855.1"/>
    <property type="molecule type" value="Genomic_DNA"/>
</dbReference>
<evidence type="ECO:0000256" key="2">
    <source>
        <dbReference type="ARBA" id="ARBA00012513"/>
    </source>
</evidence>
<accession>A0AAN9SUA3</accession>
<evidence type="ECO:0000256" key="11">
    <source>
        <dbReference type="ARBA" id="ARBA00047899"/>
    </source>
</evidence>
<dbReference type="FunFam" id="1.25.10.10:FF:000284">
    <property type="entry name" value="Serine/threonine-protein kinase TOR"/>
    <property type="match status" value="1"/>
</dbReference>
<reference evidence="19 20" key="1">
    <citation type="submission" date="2024-01" db="EMBL/GenBank/DDBJ databases">
        <title>The genomes of 5 underutilized Papilionoideae crops provide insights into root nodulation and disease resistanc.</title>
        <authorList>
            <person name="Jiang F."/>
        </authorList>
    </citation>
    <scope>NUCLEOTIDE SEQUENCE [LARGE SCALE GENOMIC DNA]</scope>
    <source>
        <strain evidence="19">DUOXIRENSHENG_FW03</strain>
        <tissue evidence="19">Leaves</tissue>
    </source>
</reference>
<dbReference type="Pfam" id="PF11865">
    <property type="entry name" value="mTOR_dom"/>
    <property type="match status" value="1"/>
</dbReference>
<dbReference type="PANTHER" id="PTHR11139:SF9">
    <property type="entry name" value="SERINE_THREONINE-PROTEIN KINASE MTOR"/>
    <property type="match status" value="1"/>
</dbReference>
<dbReference type="GO" id="GO:0005634">
    <property type="term" value="C:nucleus"/>
    <property type="evidence" value="ECO:0007669"/>
    <property type="project" value="TreeGrafter"/>
</dbReference>